<dbReference type="InterPro" id="IPR027417">
    <property type="entry name" value="P-loop_NTPase"/>
</dbReference>
<evidence type="ECO:0000256" key="3">
    <source>
        <dbReference type="ARBA" id="ARBA00022741"/>
    </source>
</evidence>
<protein>
    <submittedName>
        <fullName evidence="10">ABC transporter ATP-binding protein</fullName>
    </submittedName>
</protein>
<gene>
    <name evidence="10" type="ORF">C7Y71_001940</name>
</gene>
<dbReference type="PROSITE" id="PS50893">
    <property type="entry name" value="ABC_TRANSPORTER_2"/>
    <property type="match status" value="1"/>
</dbReference>
<keyword evidence="4 10" id="KW-0067">ATP-binding</keyword>
<feature type="domain" description="ABC transmembrane type-1" evidence="9">
    <location>
        <begin position="32"/>
        <end position="314"/>
    </location>
</feature>
<keyword evidence="5 7" id="KW-1133">Transmembrane helix</keyword>
<evidence type="ECO:0000259" key="8">
    <source>
        <dbReference type="PROSITE" id="PS50893"/>
    </source>
</evidence>
<comment type="subcellular location">
    <subcellularLocation>
        <location evidence="1">Cell membrane</location>
        <topology evidence="1">Multi-pass membrane protein</topology>
    </subcellularLocation>
</comment>
<dbReference type="InterPro" id="IPR003439">
    <property type="entry name" value="ABC_transporter-like_ATP-bd"/>
</dbReference>
<feature type="transmembrane region" description="Helical" evidence="7">
    <location>
        <begin position="31"/>
        <end position="52"/>
    </location>
</feature>
<dbReference type="SUPFAM" id="SSF52540">
    <property type="entry name" value="P-loop containing nucleoside triphosphate hydrolases"/>
    <property type="match status" value="1"/>
</dbReference>
<dbReference type="PANTHER" id="PTHR43394">
    <property type="entry name" value="ATP-DEPENDENT PERMEASE MDL1, MITOCHONDRIAL"/>
    <property type="match status" value="1"/>
</dbReference>
<evidence type="ECO:0000256" key="5">
    <source>
        <dbReference type="ARBA" id="ARBA00022989"/>
    </source>
</evidence>
<keyword evidence="2 7" id="KW-0812">Transmembrane</keyword>
<dbReference type="SUPFAM" id="SSF90123">
    <property type="entry name" value="ABC transporter transmembrane region"/>
    <property type="match status" value="1"/>
</dbReference>
<feature type="transmembrane region" description="Helical" evidence="7">
    <location>
        <begin position="172"/>
        <end position="190"/>
    </location>
</feature>
<dbReference type="OrthoDB" id="9762778at2"/>
<dbReference type="InterPro" id="IPR036640">
    <property type="entry name" value="ABC1_TM_sf"/>
</dbReference>
<dbReference type="GO" id="GO:0005524">
    <property type="term" value="F:ATP binding"/>
    <property type="evidence" value="ECO:0007669"/>
    <property type="project" value="UniProtKB-KW"/>
</dbReference>
<dbReference type="InterPro" id="IPR003593">
    <property type="entry name" value="AAA+_ATPase"/>
</dbReference>
<dbReference type="PANTHER" id="PTHR43394:SF1">
    <property type="entry name" value="ATP-BINDING CASSETTE SUB-FAMILY B MEMBER 10, MITOCHONDRIAL"/>
    <property type="match status" value="1"/>
</dbReference>
<dbReference type="AlphaFoldDB" id="A0A5P8E4J3"/>
<evidence type="ECO:0000256" key="1">
    <source>
        <dbReference type="ARBA" id="ARBA00004651"/>
    </source>
</evidence>
<evidence type="ECO:0000256" key="6">
    <source>
        <dbReference type="ARBA" id="ARBA00023136"/>
    </source>
</evidence>
<dbReference type="RefSeq" id="WP_111897743.1">
    <property type="nucleotide sequence ID" value="NZ_CP033459.1"/>
</dbReference>
<dbReference type="InterPro" id="IPR039421">
    <property type="entry name" value="Type_1_exporter"/>
</dbReference>
<reference evidence="10 11" key="1">
    <citation type="submission" date="2018-11" db="EMBL/GenBank/DDBJ databases">
        <authorList>
            <person name="Na S.W."/>
            <person name="Baik M."/>
        </authorList>
    </citation>
    <scope>NUCLEOTIDE SEQUENCE [LARGE SCALE GENOMIC DNA]</scope>
    <source>
        <strain evidence="10 11">E39</strain>
    </source>
</reference>
<keyword evidence="11" id="KW-1185">Reference proteome</keyword>
<dbReference type="GO" id="GO:0015421">
    <property type="term" value="F:ABC-type oligopeptide transporter activity"/>
    <property type="evidence" value="ECO:0007669"/>
    <property type="project" value="TreeGrafter"/>
</dbReference>
<feature type="domain" description="ABC transporter" evidence="8">
    <location>
        <begin position="345"/>
        <end position="569"/>
    </location>
</feature>
<evidence type="ECO:0000256" key="4">
    <source>
        <dbReference type="ARBA" id="ARBA00022840"/>
    </source>
</evidence>
<evidence type="ECO:0000313" key="10">
    <source>
        <dbReference type="EMBL" id="QFQ11882.1"/>
    </source>
</evidence>
<proteinExistence type="predicted"/>
<accession>A0A5P8E4J3</accession>
<dbReference type="SMART" id="SM00382">
    <property type="entry name" value="AAA"/>
    <property type="match status" value="1"/>
</dbReference>
<feature type="transmembrane region" description="Helical" evidence="7">
    <location>
        <begin position="267"/>
        <end position="292"/>
    </location>
</feature>
<dbReference type="GO" id="GO:0016887">
    <property type="term" value="F:ATP hydrolysis activity"/>
    <property type="evidence" value="ECO:0007669"/>
    <property type="project" value="InterPro"/>
</dbReference>
<sequence>MANAKAGNKTRKVSELMKWLWKVWKVHRFQAVLNIVVGILLVVLDLAFVWATKNSIDTATGQSQTFSLTFSFILLGIIVVLQIALSLASRWIRALLGVKAQNRMRRYIFSHLLESEWMKAKKYHTGDLLNRIEQDVTNVITFLTENLPSLLTTIFQFIGAFVFLFWMDHKLALIIVMILPFFLIISKLYVKKMRVLTHLVRDSESKIQSIIQESLQHSLLLKTLSRKNSMIAKLFGAQEQLQDEIVTRTIYSSVSSGVMNIGFATGYLVTFIWGVSSLSAGAITYGALIAFIQLVSQIQGPVRTLTKFIPVFIGSFTATERLMAMDEIPKEKNSKEEPLDAPLGISVRNVTFRYEPDSKIILDNLSLEFSPGSITAIVGETGAGKTTLIRLLLSVLQPTSGEVIITDAERGEHVVTPGTRVNFSYVPQGNTLLSGTIRENLLLGNPKANEDDMRVALSMAAADFVFSREEGLDARCGEVGDGFSEGQAQRISIARALLKDNPILLFDEATSSLDTETEKKVIKNIISGKKGRTMIFVTHRPEIIKYCTQTIELIEKNELNNNKYVHCKRTQ</sequence>
<dbReference type="InterPro" id="IPR011527">
    <property type="entry name" value="ABC1_TM_dom"/>
</dbReference>
<dbReference type="Gene3D" id="3.40.50.300">
    <property type="entry name" value="P-loop containing nucleotide triphosphate hydrolases"/>
    <property type="match status" value="1"/>
</dbReference>
<keyword evidence="6 7" id="KW-0472">Membrane</keyword>
<dbReference type="KEGG" id="alq:C7Y71_001940"/>
<dbReference type="Gene3D" id="1.20.1560.10">
    <property type="entry name" value="ABC transporter type 1, transmembrane domain"/>
    <property type="match status" value="1"/>
</dbReference>
<evidence type="ECO:0000259" key="9">
    <source>
        <dbReference type="PROSITE" id="PS50929"/>
    </source>
</evidence>
<organism evidence="10 11">
    <name type="scientific">Pseudoprevotella muciniphila</name>
    <dbReference type="NCBI Taxonomy" id="2133944"/>
    <lineage>
        <taxon>Bacteria</taxon>
        <taxon>Pseudomonadati</taxon>
        <taxon>Bacteroidota</taxon>
        <taxon>Bacteroidia</taxon>
        <taxon>Bacteroidales</taxon>
        <taxon>Prevotellaceae</taxon>
        <taxon>Pseudoprevotella</taxon>
    </lineage>
</organism>
<evidence type="ECO:0000313" key="11">
    <source>
        <dbReference type="Proteomes" id="UP000249375"/>
    </source>
</evidence>
<dbReference type="Pfam" id="PF00005">
    <property type="entry name" value="ABC_tran"/>
    <property type="match status" value="1"/>
</dbReference>
<dbReference type="GO" id="GO:0005886">
    <property type="term" value="C:plasma membrane"/>
    <property type="evidence" value="ECO:0007669"/>
    <property type="project" value="UniProtKB-SubCell"/>
</dbReference>
<dbReference type="Pfam" id="PF00664">
    <property type="entry name" value="ABC_membrane"/>
    <property type="match status" value="1"/>
</dbReference>
<evidence type="ECO:0000256" key="2">
    <source>
        <dbReference type="ARBA" id="ARBA00022692"/>
    </source>
</evidence>
<name>A0A5P8E4J3_9BACT</name>
<evidence type="ECO:0000256" key="7">
    <source>
        <dbReference type="SAM" id="Phobius"/>
    </source>
</evidence>
<feature type="transmembrane region" description="Helical" evidence="7">
    <location>
        <begin position="147"/>
        <end position="166"/>
    </location>
</feature>
<dbReference type="PROSITE" id="PS50929">
    <property type="entry name" value="ABC_TM1F"/>
    <property type="match status" value="1"/>
</dbReference>
<dbReference type="Proteomes" id="UP000249375">
    <property type="component" value="Chromosome"/>
</dbReference>
<dbReference type="EMBL" id="CP033459">
    <property type="protein sequence ID" value="QFQ11882.1"/>
    <property type="molecule type" value="Genomic_DNA"/>
</dbReference>
<feature type="transmembrane region" description="Helical" evidence="7">
    <location>
        <begin position="72"/>
        <end position="96"/>
    </location>
</feature>
<dbReference type="CDD" id="cd07346">
    <property type="entry name" value="ABC_6TM_exporters"/>
    <property type="match status" value="1"/>
</dbReference>
<keyword evidence="3" id="KW-0547">Nucleotide-binding</keyword>